<dbReference type="AlphaFoldDB" id="A0A644V8A3"/>
<evidence type="ECO:0000256" key="2">
    <source>
        <dbReference type="SAM" id="Phobius"/>
    </source>
</evidence>
<comment type="caution">
    <text evidence="3">The sequence shown here is derived from an EMBL/GenBank/DDBJ whole genome shotgun (WGS) entry which is preliminary data.</text>
</comment>
<feature type="compositionally biased region" description="Low complexity" evidence="1">
    <location>
        <begin position="110"/>
        <end position="122"/>
    </location>
</feature>
<proteinExistence type="predicted"/>
<reference evidence="3" key="1">
    <citation type="submission" date="2019-08" db="EMBL/GenBank/DDBJ databases">
        <authorList>
            <person name="Kucharzyk K."/>
            <person name="Murdoch R.W."/>
            <person name="Higgins S."/>
            <person name="Loffler F."/>
        </authorList>
    </citation>
    <scope>NUCLEOTIDE SEQUENCE</scope>
</reference>
<name>A0A644V8A3_9ZZZZ</name>
<evidence type="ECO:0000256" key="1">
    <source>
        <dbReference type="SAM" id="MobiDB-lite"/>
    </source>
</evidence>
<feature type="compositionally biased region" description="Polar residues" evidence="1">
    <location>
        <begin position="123"/>
        <end position="137"/>
    </location>
</feature>
<protein>
    <submittedName>
        <fullName evidence="3">Uncharacterized protein</fullName>
    </submittedName>
</protein>
<sequence length="137" mass="15558">MAGFIKDYLNNLRHSDEKTKHRSAVTISVVASVIILSILFLFFKDILFFRETPKENVQTEQTSSSVENKIESPLTSLSNFFKETGKQFSSLKTVFKDVPEILGKAEEQNSTTSTATEIIPTTKNTEQNYTEESYFSE</sequence>
<organism evidence="3">
    <name type="scientific">bioreactor metagenome</name>
    <dbReference type="NCBI Taxonomy" id="1076179"/>
    <lineage>
        <taxon>unclassified sequences</taxon>
        <taxon>metagenomes</taxon>
        <taxon>ecological metagenomes</taxon>
    </lineage>
</organism>
<gene>
    <name evidence="3" type="ORF">SDC9_33265</name>
</gene>
<keyword evidence="2" id="KW-1133">Transmembrane helix</keyword>
<dbReference type="EMBL" id="VSSQ01000235">
    <property type="protein sequence ID" value="MPL87265.1"/>
    <property type="molecule type" value="Genomic_DNA"/>
</dbReference>
<feature type="transmembrane region" description="Helical" evidence="2">
    <location>
        <begin position="24"/>
        <end position="43"/>
    </location>
</feature>
<feature type="region of interest" description="Disordered" evidence="1">
    <location>
        <begin position="106"/>
        <end position="137"/>
    </location>
</feature>
<evidence type="ECO:0000313" key="3">
    <source>
        <dbReference type="EMBL" id="MPL87265.1"/>
    </source>
</evidence>
<accession>A0A644V8A3</accession>
<keyword evidence="2" id="KW-0472">Membrane</keyword>
<keyword evidence="2" id="KW-0812">Transmembrane</keyword>